<dbReference type="SUPFAM" id="SSF51261">
    <property type="entry name" value="Duplicated hybrid motif"/>
    <property type="match status" value="1"/>
</dbReference>
<dbReference type="CDD" id="cd12797">
    <property type="entry name" value="M23_peptidase"/>
    <property type="match status" value="1"/>
</dbReference>
<proteinExistence type="predicted"/>
<evidence type="ECO:0000313" key="4">
    <source>
        <dbReference type="Proteomes" id="UP001275315"/>
    </source>
</evidence>
<feature type="transmembrane region" description="Helical" evidence="1">
    <location>
        <begin position="61"/>
        <end position="79"/>
    </location>
</feature>
<protein>
    <submittedName>
        <fullName evidence="3">Peptidoglycan DD-metalloendopeptidase family protein</fullName>
    </submittedName>
</protein>
<evidence type="ECO:0000259" key="2">
    <source>
        <dbReference type="Pfam" id="PF01551"/>
    </source>
</evidence>
<keyword evidence="1" id="KW-0812">Transmembrane</keyword>
<reference evidence="3 4" key="1">
    <citation type="submission" date="2023-10" db="EMBL/GenBank/DDBJ databases">
        <title>Virgibacillus soli CC-YMP-6 genome.</title>
        <authorList>
            <person name="Miliotis G."/>
            <person name="Sengupta P."/>
            <person name="Hameed A."/>
            <person name="Chuvochina M."/>
            <person name="Mcdonagh F."/>
            <person name="Simpson A.C."/>
            <person name="Singh N.K."/>
            <person name="Rekha P.D."/>
            <person name="Raman K."/>
            <person name="Hugenholtz P."/>
            <person name="Venkateswaran K."/>
        </authorList>
    </citation>
    <scope>NUCLEOTIDE SEQUENCE [LARGE SCALE GENOMIC DNA]</scope>
    <source>
        <strain evidence="3 4">CC-YMP-6</strain>
    </source>
</reference>
<sequence length="300" mass="34238">MSFIDYMIIFLFHIIIPIGFIIELWRAKFKSKFSWLLSMLLYSLFIILYFLIGAWDILGYYIRYVLVVLLVIAIVFSWLRVKSLPNRLSTEKLLGFRNIFIYLAISVFLFGGFSILMSFTDRHHPLHLTFPLQDGTYYIGQGGNTGFLNHHDNVPQQYAYDIVKLNTYGSRATGIFPSQLEKYEIFGDTLYSPCNGVVTDMQNTLPDLTPLQMDSKKPYGNYIGMQCEGSQATVYLAHMQQDSIQVHIGDQVMLGEIIGKVGNSGNTTEPHLHIHAEENGIGIQIQFDGESPIRNSLIKR</sequence>
<evidence type="ECO:0000313" key="3">
    <source>
        <dbReference type="EMBL" id="MDY0409584.1"/>
    </source>
</evidence>
<feature type="domain" description="M23ase beta-sheet core" evidence="2">
    <location>
        <begin position="188"/>
        <end position="280"/>
    </location>
</feature>
<feature type="transmembrane region" description="Helical" evidence="1">
    <location>
        <begin position="99"/>
        <end position="119"/>
    </location>
</feature>
<gene>
    <name evidence="3" type="ORF">RWD45_14680</name>
</gene>
<feature type="transmembrane region" description="Helical" evidence="1">
    <location>
        <begin position="6"/>
        <end position="26"/>
    </location>
</feature>
<evidence type="ECO:0000256" key="1">
    <source>
        <dbReference type="SAM" id="Phobius"/>
    </source>
</evidence>
<comment type="caution">
    <text evidence="3">The sequence shown here is derived from an EMBL/GenBank/DDBJ whole genome shotgun (WGS) entry which is preliminary data.</text>
</comment>
<dbReference type="RefSeq" id="WP_320380378.1">
    <property type="nucleotide sequence ID" value="NZ_JAWDIQ010000002.1"/>
</dbReference>
<dbReference type="Pfam" id="PF01551">
    <property type="entry name" value="Peptidase_M23"/>
    <property type="match status" value="1"/>
</dbReference>
<dbReference type="InterPro" id="IPR011055">
    <property type="entry name" value="Dup_hybrid_motif"/>
</dbReference>
<dbReference type="EMBL" id="JAWDIQ010000002">
    <property type="protein sequence ID" value="MDY0409584.1"/>
    <property type="molecule type" value="Genomic_DNA"/>
</dbReference>
<name>A0ABU5CTB6_9BACI</name>
<dbReference type="InterPro" id="IPR050570">
    <property type="entry name" value="Cell_wall_metabolism_enzyme"/>
</dbReference>
<dbReference type="Proteomes" id="UP001275315">
    <property type="component" value="Unassembled WGS sequence"/>
</dbReference>
<dbReference type="Gene3D" id="2.70.70.10">
    <property type="entry name" value="Glucose Permease (Domain IIA)"/>
    <property type="match status" value="1"/>
</dbReference>
<accession>A0ABU5CTB6</accession>
<keyword evidence="1" id="KW-0472">Membrane</keyword>
<feature type="transmembrane region" description="Helical" evidence="1">
    <location>
        <begin position="33"/>
        <end position="55"/>
    </location>
</feature>
<keyword evidence="4" id="KW-1185">Reference proteome</keyword>
<dbReference type="InterPro" id="IPR016047">
    <property type="entry name" value="M23ase_b-sheet_dom"/>
</dbReference>
<keyword evidence="1" id="KW-1133">Transmembrane helix</keyword>
<dbReference type="PANTHER" id="PTHR21666">
    <property type="entry name" value="PEPTIDASE-RELATED"/>
    <property type="match status" value="1"/>
</dbReference>
<organism evidence="3 4">
    <name type="scientific">Paracerasibacillus soli</name>
    <dbReference type="NCBI Taxonomy" id="480284"/>
    <lineage>
        <taxon>Bacteria</taxon>
        <taxon>Bacillati</taxon>
        <taxon>Bacillota</taxon>
        <taxon>Bacilli</taxon>
        <taxon>Bacillales</taxon>
        <taxon>Bacillaceae</taxon>
        <taxon>Paracerasibacillus</taxon>
    </lineage>
</organism>
<dbReference type="PANTHER" id="PTHR21666:SF270">
    <property type="entry name" value="MUREIN HYDROLASE ACTIVATOR ENVC"/>
    <property type="match status" value="1"/>
</dbReference>